<name>A0AAE2BWK4_9LAMI</name>
<organism evidence="1 2">
    <name type="scientific">Sesamum angolense</name>
    <dbReference type="NCBI Taxonomy" id="2727404"/>
    <lineage>
        <taxon>Eukaryota</taxon>
        <taxon>Viridiplantae</taxon>
        <taxon>Streptophyta</taxon>
        <taxon>Embryophyta</taxon>
        <taxon>Tracheophyta</taxon>
        <taxon>Spermatophyta</taxon>
        <taxon>Magnoliopsida</taxon>
        <taxon>eudicotyledons</taxon>
        <taxon>Gunneridae</taxon>
        <taxon>Pentapetalae</taxon>
        <taxon>asterids</taxon>
        <taxon>lamiids</taxon>
        <taxon>Lamiales</taxon>
        <taxon>Pedaliaceae</taxon>
        <taxon>Sesamum</taxon>
    </lineage>
</organism>
<reference evidence="1" key="1">
    <citation type="submission" date="2020-06" db="EMBL/GenBank/DDBJ databases">
        <authorList>
            <person name="Li T."/>
            <person name="Hu X."/>
            <person name="Zhang T."/>
            <person name="Song X."/>
            <person name="Zhang H."/>
            <person name="Dai N."/>
            <person name="Sheng W."/>
            <person name="Hou X."/>
            <person name="Wei L."/>
        </authorList>
    </citation>
    <scope>NUCLEOTIDE SEQUENCE</scope>
    <source>
        <strain evidence="1">K16</strain>
        <tissue evidence="1">Leaf</tissue>
    </source>
</reference>
<dbReference type="Proteomes" id="UP001289374">
    <property type="component" value="Unassembled WGS sequence"/>
</dbReference>
<dbReference type="AlphaFoldDB" id="A0AAE2BWK4"/>
<evidence type="ECO:0000313" key="2">
    <source>
        <dbReference type="Proteomes" id="UP001289374"/>
    </source>
</evidence>
<dbReference type="EMBL" id="JACGWL010000006">
    <property type="protein sequence ID" value="KAK4400384.1"/>
    <property type="molecule type" value="Genomic_DNA"/>
</dbReference>
<evidence type="ECO:0008006" key="3">
    <source>
        <dbReference type="Google" id="ProtNLM"/>
    </source>
</evidence>
<evidence type="ECO:0000313" key="1">
    <source>
        <dbReference type="EMBL" id="KAK4400384.1"/>
    </source>
</evidence>
<reference evidence="1" key="2">
    <citation type="journal article" date="2024" name="Plant">
        <title>Genomic evolution and insights into agronomic trait innovations of Sesamum species.</title>
        <authorList>
            <person name="Miao H."/>
            <person name="Wang L."/>
            <person name="Qu L."/>
            <person name="Liu H."/>
            <person name="Sun Y."/>
            <person name="Le M."/>
            <person name="Wang Q."/>
            <person name="Wei S."/>
            <person name="Zheng Y."/>
            <person name="Lin W."/>
            <person name="Duan Y."/>
            <person name="Cao H."/>
            <person name="Xiong S."/>
            <person name="Wang X."/>
            <person name="Wei L."/>
            <person name="Li C."/>
            <person name="Ma Q."/>
            <person name="Ju M."/>
            <person name="Zhao R."/>
            <person name="Li G."/>
            <person name="Mu C."/>
            <person name="Tian Q."/>
            <person name="Mei H."/>
            <person name="Zhang T."/>
            <person name="Gao T."/>
            <person name="Zhang H."/>
        </authorList>
    </citation>
    <scope>NUCLEOTIDE SEQUENCE</scope>
    <source>
        <strain evidence="1">K16</strain>
    </source>
</reference>
<sequence length="151" mass="17054">MNETLILPYTPGQNSFIPIKRSFNATHIVLIPKYDQSEMPSIILESQSAFVPGQFITDNVLLAYEINHYLAHKCWGKEEYIALKLDISKAYNRVEYFSLRVLWVGDEGVHDLLQRFEEASGLAINWQKSAAVFSKNETARACARGLSGGQT</sequence>
<accession>A0AAE2BWK4</accession>
<comment type="caution">
    <text evidence="1">The sequence shown here is derived from an EMBL/GenBank/DDBJ whole genome shotgun (WGS) entry which is preliminary data.</text>
</comment>
<proteinExistence type="predicted"/>
<keyword evidence="2" id="KW-1185">Reference proteome</keyword>
<gene>
    <name evidence="1" type="ORF">Sango_1144500</name>
</gene>
<protein>
    <recommendedName>
        <fullName evidence="3">Reverse transcriptase domain-containing protein</fullName>
    </recommendedName>
</protein>